<dbReference type="Proteomes" id="UP000663854">
    <property type="component" value="Unassembled WGS sequence"/>
</dbReference>
<dbReference type="InterPro" id="IPR029526">
    <property type="entry name" value="PGBD"/>
</dbReference>
<keyword evidence="1" id="KW-1133">Transmembrane helix</keyword>
<evidence type="ECO:0000256" key="1">
    <source>
        <dbReference type="SAM" id="Phobius"/>
    </source>
</evidence>
<sequence>MTSLGVVNHKRSFVPNELKLIRQDLYTSWFYFSGQNTILSYQAKEKKPPIILLSKLHDFAEVFDDEKKLPTMIHDYNQTKFGVDVIDQCINNYTCRRITRRWPMIVFFNMIDIAAMNSLNIWLD</sequence>
<dbReference type="EMBL" id="CAJNOL010001901">
    <property type="protein sequence ID" value="CAF1435359.1"/>
    <property type="molecule type" value="Genomic_DNA"/>
</dbReference>
<name>A0A814UQ94_9BILA</name>
<evidence type="ECO:0000313" key="5">
    <source>
        <dbReference type="Proteomes" id="UP000663854"/>
    </source>
</evidence>
<dbReference type="PANTHER" id="PTHR46599">
    <property type="entry name" value="PIGGYBAC TRANSPOSABLE ELEMENT-DERIVED PROTEIN 4"/>
    <property type="match status" value="1"/>
</dbReference>
<keyword evidence="6" id="KW-1185">Reference proteome</keyword>
<comment type="caution">
    <text evidence="3">The sequence shown here is derived from an EMBL/GenBank/DDBJ whole genome shotgun (WGS) entry which is preliminary data.</text>
</comment>
<dbReference type="EMBL" id="CAJNOH010001108">
    <property type="protein sequence ID" value="CAF1177077.1"/>
    <property type="molecule type" value="Genomic_DNA"/>
</dbReference>
<keyword evidence="1" id="KW-0472">Membrane</keyword>
<protein>
    <recommendedName>
        <fullName evidence="2">PiggyBac transposable element-derived protein domain-containing protein</fullName>
    </recommendedName>
</protein>
<evidence type="ECO:0000313" key="3">
    <source>
        <dbReference type="EMBL" id="CAF1177077.1"/>
    </source>
</evidence>
<dbReference type="AlphaFoldDB" id="A0A814UQ94"/>
<feature type="domain" description="PiggyBac transposable element-derived protein" evidence="2">
    <location>
        <begin position="3"/>
        <end position="118"/>
    </location>
</feature>
<keyword evidence="1" id="KW-0812">Transmembrane</keyword>
<proteinExistence type="predicted"/>
<evidence type="ECO:0000313" key="4">
    <source>
        <dbReference type="EMBL" id="CAF1435359.1"/>
    </source>
</evidence>
<accession>A0A814UQ94</accession>
<dbReference type="Proteomes" id="UP000663870">
    <property type="component" value="Unassembled WGS sequence"/>
</dbReference>
<evidence type="ECO:0000259" key="2">
    <source>
        <dbReference type="Pfam" id="PF13843"/>
    </source>
</evidence>
<dbReference type="Pfam" id="PF13843">
    <property type="entry name" value="DDE_Tnp_1_7"/>
    <property type="match status" value="1"/>
</dbReference>
<reference evidence="3" key="1">
    <citation type="submission" date="2021-02" db="EMBL/GenBank/DDBJ databases">
        <authorList>
            <person name="Nowell W R."/>
        </authorList>
    </citation>
    <scope>NUCLEOTIDE SEQUENCE</scope>
</reference>
<feature type="transmembrane region" description="Helical" evidence="1">
    <location>
        <begin position="102"/>
        <end position="123"/>
    </location>
</feature>
<organism evidence="3 5">
    <name type="scientific">Rotaria sordida</name>
    <dbReference type="NCBI Taxonomy" id="392033"/>
    <lineage>
        <taxon>Eukaryota</taxon>
        <taxon>Metazoa</taxon>
        <taxon>Spiralia</taxon>
        <taxon>Gnathifera</taxon>
        <taxon>Rotifera</taxon>
        <taxon>Eurotatoria</taxon>
        <taxon>Bdelloidea</taxon>
        <taxon>Philodinida</taxon>
        <taxon>Philodinidae</taxon>
        <taxon>Rotaria</taxon>
    </lineage>
</organism>
<gene>
    <name evidence="4" type="ORF">JXQ802_LOCUS36678</name>
    <name evidence="3" type="ORF">PYM288_LOCUS23597</name>
</gene>
<dbReference type="PANTHER" id="PTHR46599:SF6">
    <property type="entry name" value="DUAL SPECIFICITY PHOSPHATASE 26"/>
    <property type="match status" value="1"/>
</dbReference>
<evidence type="ECO:0000313" key="6">
    <source>
        <dbReference type="Proteomes" id="UP000663870"/>
    </source>
</evidence>